<feature type="transmembrane region" description="Helical" evidence="1">
    <location>
        <begin position="24"/>
        <end position="44"/>
    </location>
</feature>
<name>A0A1H6FE97_9GAMM</name>
<protein>
    <submittedName>
        <fullName evidence="2">Uncharacterized protein</fullName>
    </submittedName>
</protein>
<reference evidence="2 3" key="1">
    <citation type="submission" date="2016-10" db="EMBL/GenBank/DDBJ databases">
        <authorList>
            <person name="de Groot N.N."/>
        </authorList>
    </citation>
    <scope>NUCLEOTIDE SEQUENCE [LARGE SCALE GENOMIC DNA]</scope>
    <source>
        <strain evidence="2">MBHS1</strain>
    </source>
</reference>
<evidence type="ECO:0000313" key="2">
    <source>
        <dbReference type="EMBL" id="SEH08398.1"/>
    </source>
</evidence>
<sequence length="126" mass="13628">MVQGLNLGMSADEVLAAGFVPKGIGSAGLVLATGLLVCSIMQLCKVRKFEGEKFEGIHILNSLKTWMSVNSAVLASVIDTCRKRDVSPWRYLEKVIGERRAGRSAPALPVVQVEGSEWLRLSTCLP</sequence>
<keyword evidence="1" id="KW-0812">Transmembrane</keyword>
<accession>A0A1H6FE97</accession>
<gene>
    <name evidence="2" type="ORF">MBHS_04290</name>
</gene>
<keyword evidence="1" id="KW-0472">Membrane</keyword>
<keyword evidence="1" id="KW-1133">Transmembrane helix</keyword>
<evidence type="ECO:0000256" key="1">
    <source>
        <dbReference type="SAM" id="Phobius"/>
    </source>
</evidence>
<keyword evidence="3" id="KW-1185">Reference proteome</keyword>
<dbReference type="Proteomes" id="UP000236724">
    <property type="component" value="Unassembled WGS sequence"/>
</dbReference>
<dbReference type="AlphaFoldDB" id="A0A1H6FE97"/>
<proteinExistence type="predicted"/>
<evidence type="ECO:0000313" key="3">
    <source>
        <dbReference type="Proteomes" id="UP000236724"/>
    </source>
</evidence>
<dbReference type="EMBL" id="FMSV02000549">
    <property type="protein sequence ID" value="SEH08398.1"/>
    <property type="molecule type" value="Genomic_DNA"/>
</dbReference>
<organism evidence="2 3">
    <name type="scientific">Candidatus Venteria ishoeyi</name>
    <dbReference type="NCBI Taxonomy" id="1899563"/>
    <lineage>
        <taxon>Bacteria</taxon>
        <taxon>Pseudomonadati</taxon>
        <taxon>Pseudomonadota</taxon>
        <taxon>Gammaproteobacteria</taxon>
        <taxon>Thiotrichales</taxon>
        <taxon>Thiotrichaceae</taxon>
        <taxon>Venteria</taxon>
    </lineage>
</organism>